<proteinExistence type="predicted"/>
<organism evidence="2 3">
    <name type="scientific">Oesophagostomum dentatum</name>
    <name type="common">Nodular worm</name>
    <dbReference type="NCBI Taxonomy" id="61180"/>
    <lineage>
        <taxon>Eukaryota</taxon>
        <taxon>Metazoa</taxon>
        <taxon>Ecdysozoa</taxon>
        <taxon>Nematoda</taxon>
        <taxon>Chromadorea</taxon>
        <taxon>Rhabditida</taxon>
        <taxon>Rhabditina</taxon>
        <taxon>Rhabditomorpha</taxon>
        <taxon>Strongyloidea</taxon>
        <taxon>Strongylidae</taxon>
        <taxon>Oesophagostomum</taxon>
    </lineage>
</organism>
<dbReference type="GO" id="GO:0005789">
    <property type="term" value="C:endoplasmic reticulum membrane"/>
    <property type="evidence" value="ECO:0007669"/>
    <property type="project" value="TreeGrafter"/>
</dbReference>
<name>A0A0B1SDV7_OESDE</name>
<dbReference type="Proteomes" id="UP000053660">
    <property type="component" value="Unassembled WGS sequence"/>
</dbReference>
<evidence type="ECO:0000313" key="3">
    <source>
        <dbReference type="Proteomes" id="UP000053660"/>
    </source>
</evidence>
<reference evidence="2 3" key="1">
    <citation type="submission" date="2014-03" db="EMBL/GenBank/DDBJ databases">
        <title>Draft genome of the hookworm Oesophagostomum dentatum.</title>
        <authorList>
            <person name="Mitreva M."/>
        </authorList>
    </citation>
    <scope>NUCLEOTIDE SEQUENCE [LARGE SCALE GENOMIC DNA]</scope>
    <source>
        <strain evidence="2 3">OD-Hann</strain>
    </source>
</reference>
<dbReference type="PANTHER" id="PTHR46295:SF1">
    <property type="entry name" value="ENDOPLASMIC RETICULUM RESIDENT PROTEIN 44"/>
    <property type="match status" value="1"/>
</dbReference>
<protein>
    <submittedName>
        <fullName evidence="2">Uncharacterized protein</fullName>
    </submittedName>
</protein>
<dbReference type="AlphaFoldDB" id="A0A0B1SDV7"/>
<evidence type="ECO:0000256" key="1">
    <source>
        <dbReference type="SAM" id="MobiDB-lite"/>
    </source>
</evidence>
<sequence length="96" mass="11348">MYLFPNITDLSIPGKLKQFVADLHSGDLHTRFHQESEQKKQELEKFKKEHNIEADLEDRREEQTPEEPIKTAPPESVFKDLKPSQKRYSLLQKTEL</sequence>
<dbReference type="GO" id="GO:0003756">
    <property type="term" value="F:protein disulfide isomerase activity"/>
    <property type="evidence" value="ECO:0007669"/>
    <property type="project" value="TreeGrafter"/>
</dbReference>
<dbReference type="PANTHER" id="PTHR46295">
    <property type="entry name" value="ENDOPLASMIC RETICULUM RESIDENT PROTEIN 44"/>
    <property type="match status" value="1"/>
</dbReference>
<dbReference type="GO" id="GO:0006457">
    <property type="term" value="P:protein folding"/>
    <property type="evidence" value="ECO:0007669"/>
    <property type="project" value="TreeGrafter"/>
</dbReference>
<evidence type="ECO:0000313" key="2">
    <source>
        <dbReference type="EMBL" id="KHJ83099.1"/>
    </source>
</evidence>
<dbReference type="Gene3D" id="3.40.30.10">
    <property type="entry name" value="Glutaredoxin"/>
    <property type="match status" value="1"/>
</dbReference>
<feature type="compositionally biased region" description="Basic and acidic residues" evidence="1">
    <location>
        <begin position="32"/>
        <end position="69"/>
    </location>
</feature>
<dbReference type="InterPro" id="IPR052643">
    <property type="entry name" value="ERP44"/>
</dbReference>
<feature type="region of interest" description="Disordered" evidence="1">
    <location>
        <begin position="32"/>
        <end position="96"/>
    </location>
</feature>
<keyword evidence="3" id="KW-1185">Reference proteome</keyword>
<dbReference type="OrthoDB" id="10408953at2759"/>
<dbReference type="EMBL" id="KN575194">
    <property type="protein sequence ID" value="KHJ83099.1"/>
    <property type="molecule type" value="Genomic_DNA"/>
</dbReference>
<gene>
    <name evidence="2" type="ORF">OESDEN_17204</name>
</gene>
<accession>A0A0B1SDV7</accession>
<dbReference type="GO" id="GO:0005793">
    <property type="term" value="C:endoplasmic reticulum-Golgi intermediate compartment"/>
    <property type="evidence" value="ECO:0007669"/>
    <property type="project" value="TreeGrafter"/>
</dbReference>